<feature type="transmembrane region" description="Helical" evidence="6">
    <location>
        <begin position="60"/>
        <end position="81"/>
    </location>
</feature>
<evidence type="ECO:0000256" key="1">
    <source>
        <dbReference type="ARBA" id="ARBA00004141"/>
    </source>
</evidence>
<evidence type="ECO:0000256" key="2">
    <source>
        <dbReference type="ARBA" id="ARBA00007375"/>
    </source>
</evidence>
<evidence type="ECO:0000256" key="7">
    <source>
        <dbReference type="SAM" id="SignalP"/>
    </source>
</evidence>
<name>A0ABU3WNJ3_9NOCA</name>
<dbReference type="RefSeq" id="WP_072808414.1">
    <property type="nucleotide sequence ID" value="NZ_JAHWLX010000275.1"/>
</dbReference>
<feature type="transmembrane region" description="Helical" evidence="6">
    <location>
        <begin position="87"/>
        <end position="107"/>
    </location>
</feature>
<dbReference type="Pfam" id="PF07947">
    <property type="entry name" value="YhhN"/>
    <property type="match status" value="1"/>
</dbReference>
<comment type="similarity">
    <text evidence="2">Belongs to the TMEM86 family.</text>
</comment>
<protein>
    <submittedName>
        <fullName evidence="8">Lysoplasmalogenase</fullName>
    </submittedName>
</protein>
<keyword evidence="3 6" id="KW-0812">Transmembrane</keyword>
<feature type="signal peptide" evidence="7">
    <location>
        <begin position="1"/>
        <end position="20"/>
    </location>
</feature>
<feature type="chain" id="PRO_5045567894" evidence="7">
    <location>
        <begin position="21"/>
        <end position="228"/>
    </location>
</feature>
<gene>
    <name evidence="8" type="ORF">F8M49_09430</name>
</gene>
<evidence type="ECO:0000256" key="4">
    <source>
        <dbReference type="ARBA" id="ARBA00022989"/>
    </source>
</evidence>
<dbReference type="Proteomes" id="UP001275440">
    <property type="component" value="Unassembled WGS sequence"/>
</dbReference>
<keyword evidence="5 6" id="KW-0472">Membrane</keyword>
<comment type="subcellular location">
    <subcellularLocation>
        <location evidence="1">Membrane</location>
        <topology evidence="1">Multi-pass membrane protein</topology>
    </subcellularLocation>
</comment>
<feature type="transmembrane region" description="Helical" evidence="6">
    <location>
        <begin position="171"/>
        <end position="191"/>
    </location>
</feature>
<organism evidence="8 9">
    <name type="scientific">Rhodococcus zopfii</name>
    <dbReference type="NCBI Taxonomy" id="43772"/>
    <lineage>
        <taxon>Bacteria</taxon>
        <taxon>Bacillati</taxon>
        <taxon>Actinomycetota</taxon>
        <taxon>Actinomycetes</taxon>
        <taxon>Mycobacteriales</taxon>
        <taxon>Nocardiaceae</taxon>
        <taxon>Rhodococcus</taxon>
    </lineage>
</organism>
<evidence type="ECO:0000256" key="5">
    <source>
        <dbReference type="ARBA" id="ARBA00023136"/>
    </source>
</evidence>
<feature type="transmembrane region" description="Helical" evidence="6">
    <location>
        <begin position="36"/>
        <end position="53"/>
    </location>
</feature>
<sequence length="228" mass="23069">MTTRPAATAASVAFAAVAVAHLVAQLVAPESSFTDISQWFAMPLLAAALAASAPPPRTRLVGLVLVALGFSWLGDTAPDLFDGDASFLVMVGFFLCAQVVYIVAFVPYRAGSILHRRRWALVIPVVAVAALIVACAPGAGVLLVPVVVYGLLLATMAVLATGVSPVVATGAVLFVVSDALIALGAFTALAVPGFAIMATYLAAQALIAVGARAVAEPMLSSPDRAAAS</sequence>
<dbReference type="EMBL" id="WBMO01000001">
    <property type="protein sequence ID" value="MDV2475555.1"/>
    <property type="molecule type" value="Genomic_DNA"/>
</dbReference>
<keyword evidence="9" id="KW-1185">Reference proteome</keyword>
<feature type="transmembrane region" description="Helical" evidence="6">
    <location>
        <begin position="119"/>
        <end position="140"/>
    </location>
</feature>
<dbReference type="PANTHER" id="PTHR31885">
    <property type="entry name" value="GH04784P"/>
    <property type="match status" value="1"/>
</dbReference>
<dbReference type="InterPro" id="IPR012506">
    <property type="entry name" value="TMEM86B-like"/>
</dbReference>
<keyword evidence="7" id="KW-0732">Signal</keyword>
<reference evidence="8 9" key="1">
    <citation type="submission" date="2019-10" db="EMBL/GenBank/DDBJ databases">
        <title>Draft Genome Assembly of Rhodococcus zopfii DSM44189.</title>
        <authorList>
            <person name="Sutton J.M."/>
            <person name="Akob D.M."/>
            <person name="Bushman T.J."/>
        </authorList>
    </citation>
    <scope>NUCLEOTIDE SEQUENCE [LARGE SCALE GENOMIC DNA]</scope>
    <source>
        <strain evidence="8 9">DSM 44189</strain>
    </source>
</reference>
<comment type="caution">
    <text evidence="8">The sequence shown here is derived from an EMBL/GenBank/DDBJ whole genome shotgun (WGS) entry which is preliminary data.</text>
</comment>
<feature type="transmembrane region" description="Helical" evidence="6">
    <location>
        <begin position="146"/>
        <end position="164"/>
    </location>
</feature>
<proteinExistence type="inferred from homology"/>
<evidence type="ECO:0000313" key="9">
    <source>
        <dbReference type="Proteomes" id="UP001275440"/>
    </source>
</evidence>
<dbReference type="PANTHER" id="PTHR31885:SF6">
    <property type="entry name" value="GH04784P"/>
    <property type="match status" value="1"/>
</dbReference>
<evidence type="ECO:0000256" key="3">
    <source>
        <dbReference type="ARBA" id="ARBA00022692"/>
    </source>
</evidence>
<evidence type="ECO:0000313" key="8">
    <source>
        <dbReference type="EMBL" id="MDV2475555.1"/>
    </source>
</evidence>
<keyword evidence="4 6" id="KW-1133">Transmembrane helix</keyword>
<evidence type="ECO:0000256" key="6">
    <source>
        <dbReference type="SAM" id="Phobius"/>
    </source>
</evidence>
<accession>A0ABU3WNJ3</accession>